<evidence type="ECO:0000256" key="3">
    <source>
        <dbReference type="ARBA" id="ARBA00012483"/>
    </source>
</evidence>
<comment type="pathway">
    <text evidence="2">Protein modification; protein ubiquitination.</text>
</comment>
<dbReference type="GO" id="GO:0004842">
    <property type="term" value="F:ubiquitin-protein transferase activity"/>
    <property type="evidence" value="ECO:0000318"/>
    <property type="project" value="GO_Central"/>
</dbReference>
<dbReference type="InterPro" id="IPR013083">
    <property type="entry name" value="Znf_RING/FYVE/PHD"/>
</dbReference>
<proteinExistence type="predicted"/>
<comment type="catalytic activity">
    <reaction evidence="1">
        <text>S-ubiquitinyl-[E2 ubiquitin-conjugating enzyme]-L-cysteine + [acceptor protein]-L-lysine = [E2 ubiquitin-conjugating enzyme]-L-cysteine + N(6)-ubiquitinyl-[acceptor protein]-L-lysine.</text>
        <dbReference type="EC" id="2.3.2.27"/>
    </reaction>
</comment>
<gene>
    <name evidence="12" type="ORF">KFL_000960210</name>
</gene>
<evidence type="ECO:0000259" key="10">
    <source>
        <dbReference type="PROSITE" id="PS50089"/>
    </source>
</evidence>
<organism evidence="12 13">
    <name type="scientific">Klebsormidium nitens</name>
    <name type="common">Green alga</name>
    <name type="synonym">Ulothrix nitens</name>
    <dbReference type="NCBI Taxonomy" id="105231"/>
    <lineage>
        <taxon>Eukaryota</taxon>
        <taxon>Viridiplantae</taxon>
        <taxon>Streptophyta</taxon>
        <taxon>Klebsormidiophyceae</taxon>
        <taxon>Klebsormidiales</taxon>
        <taxon>Klebsormidiaceae</taxon>
        <taxon>Klebsormidium</taxon>
    </lineage>
</organism>
<dbReference type="Pfam" id="PF03105">
    <property type="entry name" value="SPX"/>
    <property type="match status" value="1"/>
</dbReference>
<dbReference type="InterPro" id="IPR017907">
    <property type="entry name" value="Znf_RING_CS"/>
</dbReference>
<dbReference type="GO" id="GO:0061630">
    <property type="term" value="F:ubiquitin protein ligase activity"/>
    <property type="evidence" value="ECO:0007669"/>
    <property type="project" value="UniProtKB-EC"/>
</dbReference>
<keyword evidence="13" id="KW-1185">Reference proteome</keyword>
<dbReference type="OMA" id="MCACSSA"/>
<dbReference type="EMBL" id="DF237045">
    <property type="protein sequence ID" value="GAQ81970.1"/>
    <property type="molecule type" value="Genomic_DNA"/>
</dbReference>
<dbReference type="EC" id="2.3.2.27" evidence="3"/>
<evidence type="ECO:0000256" key="9">
    <source>
        <dbReference type="PROSITE-ProRule" id="PRU00175"/>
    </source>
</evidence>
<evidence type="ECO:0000259" key="11">
    <source>
        <dbReference type="PROSITE" id="PS51382"/>
    </source>
</evidence>
<dbReference type="PANTHER" id="PTHR46764:SF2">
    <property type="entry name" value="E3 UBIQUITIN-PROTEIN LIGASE BAH1-LIKE-RELATED"/>
    <property type="match status" value="1"/>
</dbReference>
<keyword evidence="6 9" id="KW-0863">Zinc-finger</keyword>
<dbReference type="PANTHER" id="PTHR46764">
    <property type="entry name" value="E3 UBIQUITIN-PROTEIN LIGASE BAH1"/>
    <property type="match status" value="1"/>
</dbReference>
<dbReference type="SUPFAM" id="SSF57850">
    <property type="entry name" value="RING/U-box"/>
    <property type="match status" value="1"/>
</dbReference>
<dbReference type="PROSITE" id="PS51382">
    <property type="entry name" value="SPX"/>
    <property type="match status" value="1"/>
</dbReference>
<keyword evidence="7" id="KW-0833">Ubl conjugation pathway</keyword>
<dbReference type="STRING" id="105231.A0A0U9HJJ9"/>
<keyword evidence="12" id="KW-0436">Ligase</keyword>
<name>A0A0U9HJJ9_KLENI</name>
<dbReference type="AlphaFoldDB" id="A0A0U9HJJ9"/>
<dbReference type="InterPro" id="IPR004331">
    <property type="entry name" value="SPX_dom"/>
</dbReference>
<dbReference type="GO" id="GO:0016567">
    <property type="term" value="P:protein ubiquitination"/>
    <property type="evidence" value="ECO:0007669"/>
    <property type="project" value="UniProtKB-UniPathway"/>
</dbReference>
<dbReference type="OrthoDB" id="6105938at2759"/>
<dbReference type="InterPro" id="IPR033326">
    <property type="entry name" value="BAH1"/>
</dbReference>
<accession>A0A0U9HJJ9</accession>
<feature type="domain" description="RING-type" evidence="10">
    <location>
        <begin position="245"/>
        <end position="296"/>
    </location>
</feature>
<dbReference type="PROSITE" id="PS00518">
    <property type="entry name" value="ZF_RING_1"/>
    <property type="match status" value="1"/>
</dbReference>
<evidence type="ECO:0000256" key="7">
    <source>
        <dbReference type="ARBA" id="ARBA00022786"/>
    </source>
</evidence>
<dbReference type="GO" id="GO:0016874">
    <property type="term" value="F:ligase activity"/>
    <property type="evidence" value="ECO:0007669"/>
    <property type="project" value="UniProtKB-KW"/>
</dbReference>
<evidence type="ECO:0000313" key="13">
    <source>
        <dbReference type="Proteomes" id="UP000054558"/>
    </source>
</evidence>
<dbReference type="GO" id="GO:0008270">
    <property type="term" value="F:zinc ion binding"/>
    <property type="evidence" value="ECO:0007669"/>
    <property type="project" value="UniProtKB-KW"/>
</dbReference>
<reference evidence="12 13" key="1">
    <citation type="journal article" date="2014" name="Nat. Commun.">
        <title>Klebsormidium flaccidum genome reveals primary factors for plant terrestrial adaptation.</title>
        <authorList>
            <person name="Hori K."/>
            <person name="Maruyama F."/>
            <person name="Fujisawa T."/>
            <person name="Togashi T."/>
            <person name="Yamamoto N."/>
            <person name="Seo M."/>
            <person name="Sato S."/>
            <person name="Yamada T."/>
            <person name="Mori H."/>
            <person name="Tajima N."/>
            <person name="Moriyama T."/>
            <person name="Ikeuchi M."/>
            <person name="Watanabe M."/>
            <person name="Wada H."/>
            <person name="Kobayashi K."/>
            <person name="Saito M."/>
            <person name="Masuda T."/>
            <person name="Sasaki-Sekimoto Y."/>
            <person name="Mashiguchi K."/>
            <person name="Awai K."/>
            <person name="Shimojima M."/>
            <person name="Masuda S."/>
            <person name="Iwai M."/>
            <person name="Nobusawa T."/>
            <person name="Narise T."/>
            <person name="Kondo S."/>
            <person name="Saito H."/>
            <person name="Sato R."/>
            <person name="Murakawa M."/>
            <person name="Ihara Y."/>
            <person name="Oshima-Yamada Y."/>
            <person name="Ohtaka K."/>
            <person name="Satoh M."/>
            <person name="Sonobe K."/>
            <person name="Ishii M."/>
            <person name="Ohtani R."/>
            <person name="Kanamori-Sato M."/>
            <person name="Honoki R."/>
            <person name="Miyazaki D."/>
            <person name="Mochizuki H."/>
            <person name="Umetsu J."/>
            <person name="Higashi K."/>
            <person name="Shibata D."/>
            <person name="Kamiya Y."/>
            <person name="Sato N."/>
            <person name="Nakamura Y."/>
            <person name="Tabata S."/>
            <person name="Ida S."/>
            <person name="Kurokawa K."/>
            <person name="Ohta H."/>
        </authorList>
    </citation>
    <scope>NUCLEOTIDE SEQUENCE [LARGE SCALE GENOMIC DNA]</scope>
    <source>
        <strain evidence="12 13">NIES-2285</strain>
    </source>
</reference>
<dbReference type="Proteomes" id="UP000054558">
    <property type="component" value="Unassembled WGS sequence"/>
</dbReference>
<sequence length="352" mass="39995">MKFGSQFQWFLQSQISGEYRAHCLQYKSLKKQLSPCRRRDPSAPPPHGSPSVWDSYRPVRAHCDSCDVHFWSNVGKEVKDISAFFTKRAAFLLQEHGVSPVYDAQHRWFACFLGDGCRGHAHEQVVDAELAGEARQLIQFAKANTMALRKILKKYDKLHRTGAGKEFMQRLLRKEHGNSFFTQRFLLHELTALHSSLGEEKTSDAAIGREQRHKCAELLQAVRLSLTDAGTEARLPGPYALDLHCSVCLEVFVDPMGLKCGHVFCKSCACRVARIHPLNPKGLKVALKTARCAICRQADVYQKAVPLPEVGELVKKRFPKEWKERELQDRQILPYKADSRLDGYIQAPQRAL</sequence>
<dbReference type="InterPro" id="IPR001841">
    <property type="entry name" value="Znf_RING"/>
</dbReference>
<evidence type="ECO:0000256" key="8">
    <source>
        <dbReference type="ARBA" id="ARBA00022833"/>
    </source>
</evidence>
<dbReference type="SMART" id="SM00184">
    <property type="entry name" value="RING"/>
    <property type="match status" value="1"/>
</dbReference>
<dbReference type="InterPro" id="IPR027370">
    <property type="entry name" value="Znf-RING_euk"/>
</dbReference>
<dbReference type="Pfam" id="PF13445">
    <property type="entry name" value="zf-RING_UBOX"/>
    <property type="match status" value="1"/>
</dbReference>
<evidence type="ECO:0000256" key="4">
    <source>
        <dbReference type="ARBA" id="ARBA00022679"/>
    </source>
</evidence>
<keyword evidence="8" id="KW-0862">Zinc</keyword>
<dbReference type="Gene3D" id="3.30.40.10">
    <property type="entry name" value="Zinc/RING finger domain, C3HC4 (zinc finger)"/>
    <property type="match status" value="1"/>
</dbReference>
<keyword evidence="5" id="KW-0479">Metal-binding</keyword>
<feature type="domain" description="SPX" evidence="11">
    <location>
        <begin position="1"/>
        <end position="169"/>
    </location>
</feature>
<keyword evidence="4" id="KW-0808">Transferase</keyword>
<evidence type="ECO:0000256" key="6">
    <source>
        <dbReference type="ARBA" id="ARBA00022771"/>
    </source>
</evidence>
<evidence type="ECO:0000313" key="12">
    <source>
        <dbReference type="EMBL" id="GAQ81970.1"/>
    </source>
</evidence>
<dbReference type="UniPathway" id="UPA00143"/>
<evidence type="ECO:0000256" key="1">
    <source>
        <dbReference type="ARBA" id="ARBA00000900"/>
    </source>
</evidence>
<dbReference type="PROSITE" id="PS50089">
    <property type="entry name" value="ZF_RING_2"/>
    <property type="match status" value="1"/>
</dbReference>
<evidence type="ECO:0000256" key="2">
    <source>
        <dbReference type="ARBA" id="ARBA00004906"/>
    </source>
</evidence>
<protein>
    <recommendedName>
        <fullName evidence="3">RING-type E3 ubiquitin transferase</fullName>
        <ecNumber evidence="3">2.3.2.27</ecNumber>
    </recommendedName>
</protein>
<evidence type="ECO:0000256" key="5">
    <source>
        <dbReference type="ARBA" id="ARBA00022723"/>
    </source>
</evidence>